<dbReference type="InterPro" id="IPR050624">
    <property type="entry name" value="HTH-type_Tx_Regulator"/>
</dbReference>
<evidence type="ECO:0000256" key="2">
    <source>
        <dbReference type="PROSITE-ProRule" id="PRU00335"/>
    </source>
</evidence>
<dbReference type="EMBL" id="JACHGI010000001">
    <property type="protein sequence ID" value="MBB6464259.1"/>
    <property type="molecule type" value="Genomic_DNA"/>
</dbReference>
<name>A0A8E2BAP7_9HYPH</name>
<dbReference type="PANTHER" id="PTHR43479:SF7">
    <property type="entry name" value="TETR-FAMILY TRANSCRIPTIONAL REGULATOR"/>
    <property type="match status" value="1"/>
</dbReference>
<evidence type="ECO:0000256" key="1">
    <source>
        <dbReference type="ARBA" id="ARBA00023125"/>
    </source>
</evidence>
<dbReference type="InterPro" id="IPR009057">
    <property type="entry name" value="Homeodomain-like_sf"/>
</dbReference>
<evidence type="ECO:0000313" key="5">
    <source>
        <dbReference type="Proteomes" id="UP000532373"/>
    </source>
</evidence>
<keyword evidence="1 2" id="KW-0238">DNA-binding</keyword>
<accession>A0A8E2BAP7</accession>
<reference evidence="4 5" key="1">
    <citation type="submission" date="2020-08" db="EMBL/GenBank/DDBJ databases">
        <title>Genomic Encyclopedia of Type Strains, Phase IV (KMG-IV): sequencing the most valuable type-strain genomes for metagenomic binning, comparative biology and taxonomic classification.</title>
        <authorList>
            <person name="Goeker M."/>
        </authorList>
    </citation>
    <scope>NUCLEOTIDE SEQUENCE [LARGE SCALE GENOMIC DNA]</scope>
    <source>
        <strain evidence="4 5">DSM 17454</strain>
    </source>
</reference>
<dbReference type="GO" id="GO:0003677">
    <property type="term" value="F:DNA binding"/>
    <property type="evidence" value="ECO:0007669"/>
    <property type="project" value="UniProtKB-UniRule"/>
</dbReference>
<organism evidence="4 5">
    <name type="scientific">Aminobacter carboxidus</name>
    <dbReference type="NCBI Taxonomy" id="376165"/>
    <lineage>
        <taxon>Bacteria</taxon>
        <taxon>Pseudomonadati</taxon>
        <taxon>Pseudomonadota</taxon>
        <taxon>Alphaproteobacteria</taxon>
        <taxon>Hyphomicrobiales</taxon>
        <taxon>Phyllobacteriaceae</taxon>
        <taxon>Aminobacter</taxon>
    </lineage>
</organism>
<feature type="domain" description="HTH tetR-type" evidence="3">
    <location>
        <begin position="8"/>
        <end position="68"/>
    </location>
</feature>
<dbReference type="Proteomes" id="UP000532373">
    <property type="component" value="Unassembled WGS sequence"/>
</dbReference>
<dbReference type="RefSeq" id="WP_184766874.1">
    <property type="nucleotide sequence ID" value="NZ_JACHGI010000001.1"/>
</dbReference>
<proteinExistence type="predicted"/>
<dbReference type="SUPFAM" id="SSF46689">
    <property type="entry name" value="Homeodomain-like"/>
    <property type="match status" value="1"/>
</dbReference>
<protein>
    <submittedName>
        <fullName evidence="4">AcrR family transcriptional regulator</fullName>
    </submittedName>
</protein>
<sequence length="196" mass="21419">MGIDRRVARTRTALYDALVALIRRKDYATITVEDILAEADVGRSTFYAHFTSKDDLLQRSLERLRDLLIEVQQGSGHGADATGWDPARTLFEHVSEYADVQAALAGGHGGAVLREAVDKVLADVLRQAMGTGLVGGLPRELVIQHVVATFNTTLHWWFEHRPEMAPAEVDALFRQLLLRGLPAGAAAPFIVLADPA</sequence>
<evidence type="ECO:0000313" key="4">
    <source>
        <dbReference type="EMBL" id="MBB6464259.1"/>
    </source>
</evidence>
<gene>
    <name evidence="4" type="ORF">HNQ96_000106</name>
</gene>
<dbReference type="PANTHER" id="PTHR43479">
    <property type="entry name" value="ACREF/ENVCD OPERON REPRESSOR-RELATED"/>
    <property type="match status" value="1"/>
</dbReference>
<dbReference type="Gene3D" id="1.10.357.10">
    <property type="entry name" value="Tetracycline Repressor, domain 2"/>
    <property type="match status" value="1"/>
</dbReference>
<dbReference type="PROSITE" id="PS50977">
    <property type="entry name" value="HTH_TETR_2"/>
    <property type="match status" value="1"/>
</dbReference>
<feature type="DNA-binding region" description="H-T-H motif" evidence="2">
    <location>
        <begin position="31"/>
        <end position="50"/>
    </location>
</feature>
<dbReference type="AlphaFoldDB" id="A0A8E2BAP7"/>
<dbReference type="Pfam" id="PF00440">
    <property type="entry name" value="TetR_N"/>
    <property type="match status" value="1"/>
</dbReference>
<comment type="caution">
    <text evidence="4">The sequence shown here is derived from an EMBL/GenBank/DDBJ whole genome shotgun (WGS) entry which is preliminary data.</text>
</comment>
<dbReference type="InterPro" id="IPR001647">
    <property type="entry name" value="HTH_TetR"/>
</dbReference>
<evidence type="ECO:0000259" key="3">
    <source>
        <dbReference type="PROSITE" id="PS50977"/>
    </source>
</evidence>